<dbReference type="InterPro" id="IPR000719">
    <property type="entry name" value="Prot_kinase_dom"/>
</dbReference>
<evidence type="ECO:0000256" key="6">
    <source>
        <dbReference type="PIRSR" id="PIRSR630616-1"/>
    </source>
</evidence>
<keyword evidence="13" id="KW-1185">Reference proteome</keyword>
<feature type="compositionally biased region" description="Low complexity" evidence="10">
    <location>
        <begin position="328"/>
        <end position="342"/>
    </location>
</feature>
<feature type="binding site" evidence="7 9">
    <location>
        <position position="47"/>
    </location>
    <ligand>
        <name>ATP</name>
        <dbReference type="ChEBI" id="CHEBI:30616"/>
    </ligand>
</feature>
<evidence type="ECO:0000313" key="13">
    <source>
        <dbReference type="Proteomes" id="UP001515480"/>
    </source>
</evidence>
<dbReference type="FunFam" id="1.10.510.10:FF:000571">
    <property type="entry name" value="Maternal embryonic leucine zipper kinase"/>
    <property type="match status" value="1"/>
</dbReference>
<feature type="active site" description="Proton acceptor" evidence="6">
    <location>
        <position position="137"/>
    </location>
</feature>
<dbReference type="Gene3D" id="1.10.510.10">
    <property type="entry name" value="Transferase(Phosphotransferase) domain 1"/>
    <property type="match status" value="1"/>
</dbReference>
<comment type="caution">
    <text evidence="12">The sequence shown here is derived from an EMBL/GenBank/DDBJ whole genome shotgun (WGS) entry which is preliminary data.</text>
</comment>
<dbReference type="InterPro" id="IPR008271">
    <property type="entry name" value="Ser/Thr_kinase_AS"/>
</dbReference>
<keyword evidence="3 7" id="KW-0547">Nucleotide-binding</keyword>
<keyword evidence="2" id="KW-0808">Transferase</keyword>
<organism evidence="12 13">
    <name type="scientific">Prymnesium parvum</name>
    <name type="common">Toxic golden alga</name>
    <dbReference type="NCBI Taxonomy" id="97485"/>
    <lineage>
        <taxon>Eukaryota</taxon>
        <taxon>Haptista</taxon>
        <taxon>Haptophyta</taxon>
        <taxon>Prymnesiophyceae</taxon>
        <taxon>Prymnesiales</taxon>
        <taxon>Prymnesiaceae</taxon>
        <taxon>Prymnesium</taxon>
    </lineage>
</organism>
<dbReference type="AlphaFoldDB" id="A0AB34JNB5"/>
<dbReference type="PROSITE" id="PS50011">
    <property type="entry name" value="PROTEIN_KINASE_DOM"/>
    <property type="match status" value="1"/>
</dbReference>
<feature type="binding site" evidence="7">
    <location>
        <position position="155"/>
    </location>
    <ligand>
        <name>ATP</name>
        <dbReference type="ChEBI" id="CHEBI:30616"/>
    </ligand>
</feature>
<dbReference type="SMART" id="SM00220">
    <property type="entry name" value="S_TKc"/>
    <property type="match status" value="1"/>
</dbReference>
<feature type="region of interest" description="Disordered" evidence="10">
    <location>
        <begin position="309"/>
        <end position="372"/>
    </location>
</feature>
<dbReference type="PANTHER" id="PTHR24350">
    <property type="entry name" value="SERINE/THREONINE-PROTEIN KINASE IAL-RELATED"/>
    <property type="match status" value="1"/>
</dbReference>
<reference evidence="12 13" key="1">
    <citation type="journal article" date="2024" name="Science">
        <title>Giant polyketide synthase enzymes in the biosynthesis of giant marine polyether toxins.</title>
        <authorList>
            <person name="Fallon T.R."/>
            <person name="Shende V.V."/>
            <person name="Wierzbicki I.H."/>
            <person name="Pendleton A.L."/>
            <person name="Watervoot N.F."/>
            <person name="Auber R.P."/>
            <person name="Gonzalez D.J."/>
            <person name="Wisecaver J.H."/>
            <person name="Moore B.S."/>
        </authorList>
    </citation>
    <scope>NUCLEOTIDE SEQUENCE [LARGE SCALE GENOMIC DNA]</scope>
    <source>
        <strain evidence="12 13">12B1</strain>
    </source>
</reference>
<dbReference type="Proteomes" id="UP001515480">
    <property type="component" value="Unassembled WGS sequence"/>
</dbReference>
<name>A0AB34JNB5_PRYPA</name>
<keyword evidence="1" id="KW-0723">Serine/threonine-protein kinase</keyword>
<dbReference type="InterPro" id="IPR030616">
    <property type="entry name" value="Aur-like"/>
</dbReference>
<proteinExistence type="predicted"/>
<dbReference type="InterPro" id="IPR011009">
    <property type="entry name" value="Kinase-like_dom_sf"/>
</dbReference>
<dbReference type="PROSITE" id="PS00108">
    <property type="entry name" value="PROTEIN_KINASE_ST"/>
    <property type="match status" value="1"/>
</dbReference>
<evidence type="ECO:0000259" key="11">
    <source>
        <dbReference type="PROSITE" id="PS50011"/>
    </source>
</evidence>
<evidence type="ECO:0000256" key="5">
    <source>
        <dbReference type="ARBA" id="ARBA00022840"/>
    </source>
</evidence>
<evidence type="ECO:0000256" key="4">
    <source>
        <dbReference type="ARBA" id="ARBA00022777"/>
    </source>
</evidence>
<evidence type="ECO:0000256" key="3">
    <source>
        <dbReference type="ARBA" id="ARBA00022741"/>
    </source>
</evidence>
<evidence type="ECO:0000256" key="10">
    <source>
        <dbReference type="SAM" id="MobiDB-lite"/>
    </source>
</evidence>
<feature type="compositionally biased region" description="Low complexity" evidence="10">
    <location>
        <begin position="355"/>
        <end position="368"/>
    </location>
</feature>
<evidence type="ECO:0000256" key="1">
    <source>
        <dbReference type="ARBA" id="ARBA00022527"/>
    </source>
</evidence>
<dbReference type="Pfam" id="PF00069">
    <property type="entry name" value="Pkinase"/>
    <property type="match status" value="1"/>
</dbReference>
<dbReference type="GO" id="GO:0004674">
    <property type="term" value="F:protein serine/threonine kinase activity"/>
    <property type="evidence" value="ECO:0007669"/>
    <property type="project" value="UniProtKB-KW"/>
</dbReference>
<keyword evidence="5 7" id="KW-0067">ATP-binding</keyword>
<feature type="cross-link" description="Glycyl lysine isopeptide (Lys-Gly) (interchain with G-Cter in SUMO2)" evidence="8">
    <location>
        <position position="139"/>
    </location>
</feature>
<gene>
    <name evidence="12" type="ORF">AB1Y20_018408</name>
</gene>
<dbReference type="EMBL" id="JBGBPQ010000006">
    <property type="protein sequence ID" value="KAL1523470.1"/>
    <property type="molecule type" value="Genomic_DNA"/>
</dbReference>
<evidence type="ECO:0000256" key="8">
    <source>
        <dbReference type="PIRSR" id="PIRSR630616-3"/>
    </source>
</evidence>
<evidence type="ECO:0000313" key="12">
    <source>
        <dbReference type="EMBL" id="KAL1523470.1"/>
    </source>
</evidence>
<dbReference type="InterPro" id="IPR017441">
    <property type="entry name" value="Protein_kinase_ATP_BS"/>
</dbReference>
<feature type="domain" description="Protein kinase" evidence="11">
    <location>
        <begin position="18"/>
        <end position="283"/>
    </location>
</feature>
<sequence>MTENRTTHTPDGQYAFDLSATGMLGNGAHGIVRVARHVDTGECVAIKIMSAATLGSLAKELTAQGKLDHPHIIKLLGTQVDLDKRRVYMVMELCTGGELFDRIAECGKLEEAAARRYLAQMASALGHCHGLNVYHRDLKPENILLDEHDNVKIADFGLASIVKAEGGHVDEDASYLQHTKCGSIMYAAPEVLISNQVNGYSAAKADIWSLGIVLYSMLSGALPFQVALASKCPRYKRVLQHGMHALCNANGFSAGATELLCRMVAPLPEKRCTIQDVLASPWLVSMLDPKLLPAHYKWCHLLEVDRNTDKQQNDEEAAGAPAKRLRRTTNSSSERSSNGASSQTEISQHKGKTQSGGSSASSKQSNSAKLDEEGVNGLLVRSLGWVRLPSDKERMVGEVARALENLGVPYSVVRGELSDVVWVGEKETPANLGPDDVLDESFAPTGKLTVRIQIHPNMVAGEEKSDIHIERHAGDVLEFHSFYRDVRHELAGANGWRSEMGHYSIDVDDSA</sequence>
<dbReference type="PROSITE" id="PS00107">
    <property type="entry name" value="PROTEIN_KINASE_ATP"/>
    <property type="match status" value="1"/>
</dbReference>
<evidence type="ECO:0000256" key="2">
    <source>
        <dbReference type="ARBA" id="ARBA00022679"/>
    </source>
</evidence>
<keyword evidence="4" id="KW-0418">Kinase</keyword>
<dbReference type="GO" id="GO:0005524">
    <property type="term" value="F:ATP binding"/>
    <property type="evidence" value="ECO:0007669"/>
    <property type="project" value="UniProtKB-UniRule"/>
</dbReference>
<accession>A0AB34JNB5</accession>
<dbReference type="SUPFAM" id="SSF56112">
    <property type="entry name" value="Protein kinase-like (PK-like)"/>
    <property type="match status" value="1"/>
</dbReference>
<evidence type="ECO:0000256" key="7">
    <source>
        <dbReference type="PIRSR" id="PIRSR630616-2"/>
    </source>
</evidence>
<protein>
    <recommendedName>
        <fullName evidence="11">Protein kinase domain-containing protein</fullName>
    </recommendedName>
</protein>
<evidence type="ECO:0000256" key="9">
    <source>
        <dbReference type="PROSITE-ProRule" id="PRU10141"/>
    </source>
</evidence>
<feature type="binding site" evidence="7">
    <location>
        <begin position="141"/>
        <end position="142"/>
    </location>
    <ligand>
        <name>ATP</name>
        <dbReference type="ChEBI" id="CHEBI:30616"/>
    </ligand>
</feature>